<dbReference type="PRINTS" id="PR00081">
    <property type="entry name" value="GDHRDH"/>
</dbReference>
<evidence type="ECO:0000313" key="5">
    <source>
        <dbReference type="EMBL" id="MEX0429358.1"/>
    </source>
</evidence>
<protein>
    <submittedName>
        <fullName evidence="5">SDR family NAD(P)-dependent oxidoreductase</fullName>
        <ecNumber evidence="5">1.-.-.-</ecNumber>
    </submittedName>
</protein>
<accession>A0ABV3T2H9</accession>
<dbReference type="InterPro" id="IPR002347">
    <property type="entry name" value="SDR_fam"/>
</dbReference>
<dbReference type="PANTHER" id="PTHR44196:SF2">
    <property type="entry name" value="SHORT-CHAIN DEHYDROGENASE-RELATED"/>
    <property type="match status" value="1"/>
</dbReference>
<dbReference type="InterPro" id="IPR036291">
    <property type="entry name" value="NAD(P)-bd_dom_sf"/>
</dbReference>
<dbReference type="EC" id="1.-.-.-" evidence="5"/>
<evidence type="ECO:0000256" key="2">
    <source>
        <dbReference type="ARBA" id="ARBA00023002"/>
    </source>
</evidence>
<sequence length="267" mass="28792">MSQPEDQPTARPTGRAGTALVTGATAGIGRAFARQLAARGHDLVLVARDEERLASVARELQASYAVAVELLPADLTDRPALARVEARIADPERPVDLLVNNAGFGLKKRFLDNTADEETAMTEVLVIAPLRLAHAALTAQTARGHGGVVNVGSVASYLPRGTYSAAKAWINSFTEWAHHEYAPQGVTVMALLPGFTKTEFHERMGVGRDSAPDFLWLDVDRLVAEALADYDKGKVFSIPSPQYKAIAALSRAVPTRVLQRFQSLGRK</sequence>
<dbReference type="PIRSF" id="PIRSF000126">
    <property type="entry name" value="11-beta-HSD1"/>
    <property type="match status" value="1"/>
</dbReference>
<evidence type="ECO:0000256" key="1">
    <source>
        <dbReference type="ARBA" id="ARBA00006484"/>
    </source>
</evidence>
<dbReference type="Gene3D" id="3.40.50.720">
    <property type="entry name" value="NAD(P)-binding Rossmann-like Domain"/>
    <property type="match status" value="1"/>
</dbReference>
<dbReference type="GO" id="GO:0016491">
    <property type="term" value="F:oxidoreductase activity"/>
    <property type="evidence" value="ECO:0007669"/>
    <property type="project" value="UniProtKB-KW"/>
</dbReference>
<comment type="similarity">
    <text evidence="1 3">Belongs to the short-chain dehydrogenases/reductases (SDR) family.</text>
</comment>
<comment type="caution">
    <text evidence="5">The sequence shown here is derived from an EMBL/GenBank/DDBJ whole genome shotgun (WGS) entry which is preliminary data.</text>
</comment>
<dbReference type="Pfam" id="PF00106">
    <property type="entry name" value="adh_short"/>
    <property type="match status" value="1"/>
</dbReference>
<dbReference type="EMBL" id="JBFPJR010000040">
    <property type="protein sequence ID" value="MEX0429358.1"/>
    <property type="molecule type" value="Genomic_DNA"/>
</dbReference>
<reference evidence="5 6" key="1">
    <citation type="submission" date="2024-07" db="EMBL/GenBank/DDBJ databases">
        <authorList>
            <person name="Lee S."/>
            <person name="Kang M."/>
        </authorList>
    </citation>
    <scope>NUCLEOTIDE SEQUENCE [LARGE SCALE GENOMIC DNA]</scope>
    <source>
        <strain evidence="5 6">DS6</strain>
    </source>
</reference>
<dbReference type="PRINTS" id="PR00080">
    <property type="entry name" value="SDRFAMILY"/>
</dbReference>
<dbReference type="SUPFAM" id="SSF51735">
    <property type="entry name" value="NAD(P)-binding Rossmann-fold domains"/>
    <property type="match status" value="1"/>
</dbReference>
<proteinExistence type="inferred from homology"/>
<evidence type="ECO:0000259" key="4">
    <source>
        <dbReference type="SMART" id="SM00822"/>
    </source>
</evidence>
<evidence type="ECO:0000313" key="6">
    <source>
        <dbReference type="Proteomes" id="UP001556631"/>
    </source>
</evidence>
<dbReference type="InterPro" id="IPR057326">
    <property type="entry name" value="KR_dom"/>
</dbReference>
<dbReference type="Proteomes" id="UP001556631">
    <property type="component" value="Unassembled WGS sequence"/>
</dbReference>
<dbReference type="PANTHER" id="PTHR44196">
    <property type="entry name" value="DEHYDROGENASE/REDUCTASE SDR FAMILY MEMBER 7B"/>
    <property type="match status" value="1"/>
</dbReference>
<keyword evidence="2 5" id="KW-0560">Oxidoreductase</keyword>
<evidence type="ECO:0000256" key="3">
    <source>
        <dbReference type="RuleBase" id="RU000363"/>
    </source>
</evidence>
<feature type="domain" description="Ketoreductase" evidence="4">
    <location>
        <begin position="17"/>
        <end position="195"/>
    </location>
</feature>
<gene>
    <name evidence="5" type="ORF">AB3X52_17200</name>
</gene>
<dbReference type="RefSeq" id="WP_367995322.1">
    <property type="nucleotide sequence ID" value="NZ_JBFPJR010000040.1"/>
</dbReference>
<organism evidence="5 6">
    <name type="scientific">Nocardioides eburneus</name>
    <dbReference type="NCBI Taxonomy" id="3231482"/>
    <lineage>
        <taxon>Bacteria</taxon>
        <taxon>Bacillati</taxon>
        <taxon>Actinomycetota</taxon>
        <taxon>Actinomycetes</taxon>
        <taxon>Propionibacteriales</taxon>
        <taxon>Nocardioidaceae</taxon>
        <taxon>Nocardioides</taxon>
    </lineage>
</organism>
<dbReference type="SMART" id="SM00822">
    <property type="entry name" value="PKS_KR"/>
    <property type="match status" value="1"/>
</dbReference>
<name>A0ABV3T2H9_9ACTN</name>
<keyword evidence="6" id="KW-1185">Reference proteome</keyword>